<name>A0A382YWU1_9ZZZZ</name>
<gene>
    <name evidence="2" type="ORF">METZ01_LOCUS440600</name>
</gene>
<accession>A0A382YWU1</accession>
<organism evidence="2">
    <name type="scientific">marine metagenome</name>
    <dbReference type="NCBI Taxonomy" id="408172"/>
    <lineage>
        <taxon>unclassified sequences</taxon>
        <taxon>metagenomes</taxon>
        <taxon>ecological metagenomes</taxon>
    </lineage>
</organism>
<proteinExistence type="predicted"/>
<dbReference type="AlphaFoldDB" id="A0A382YWU1"/>
<feature type="non-terminal residue" evidence="2">
    <location>
        <position position="1"/>
    </location>
</feature>
<feature type="non-terminal residue" evidence="2">
    <location>
        <position position="260"/>
    </location>
</feature>
<dbReference type="EMBL" id="UINC01179192">
    <property type="protein sequence ID" value="SVD87746.1"/>
    <property type="molecule type" value="Genomic_DNA"/>
</dbReference>
<sequence length="260" mass="29385">LLHPKVTGIFRALQNPASALRTLPPMKRTFIFLGSFLLLLALQAADSNSTEKKSGTHKVKAAPFKIELILKGTFTPTETAPIKVKPEVWSDLTLARNATAHGSSVAANDILISLKKEKMEKHLIDTELSLEEAKLGFAVVKAEHEFAINSAALDAKVTQRTLVRLEEDMKRYMEKTRELSRKSANYSRTNAENSLAYVQEELKQLKKMYEADDITEETEEIIVKRAQHSVDRAIHFLNRTRNNTEATLEFILPREEEDII</sequence>
<evidence type="ECO:0000256" key="1">
    <source>
        <dbReference type="SAM" id="Coils"/>
    </source>
</evidence>
<feature type="coiled-coil region" evidence="1">
    <location>
        <begin position="155"/>
        <end position="208"/>
    </location>
</feature>
<keyword evidence="1" id="KW-0175">Coiled coil</keyword>
<protein>
    <submittedName>
        <fullName evidence="2">Uncharacterized protein</fullName>
    </submittedName>
</protein>
<evidence type="ECO:0000313" key="2">
    <source>
        <dbReference type="EMBL" id="SVD87746.1"/>
    </source>
</evidence>
<reference evidence="2" key="1">
    <citation type="submission" date="2018-05" db="EMBL/GenBank/DDBJ databases">
        <authorList>
            <person name="Lanie J.A."/>
            <person name="Ng W.-L."/>
            <person name="Kazmierczak K.M."/>
            <person name="Andrzejewski T.M."/>
            <person name="Davidsen T.M."/>
            <person name="Wayne K.J."/>
            <person name="Tettelin H."/>
            <person name="Glass J.I."/>
            <person name="Rusch D."/>
            <person name="Podicherti R."/>
            <person name="Tsui H.-C.T."/>
            <person name="Winkler M.E."/>
        </authorList>
    </citation>
    <scope>NUCLEOTIDE SEQUENCE</scope>
</reference>